<protein>
    <submittedName>
        <fullName evidence="2">DUF1659 domain-containing protein</fullName>
    </submittedName>
</protein>
<proteinExistence type="predicted"/>
<evidence type="ECO:0000313" key="3">
    <source>
        <dbReference type="Proteomes" id="UP001516662"/>
    </source>
</evidence>
<dbReference type="RefSeq" id="WP_193534671.1">
    <property type="nucleotide sequence ID" value="NZ_JADCLJ010000007.1"/>
</dbReference>
<accession>A0ABR9QFC9</accession>
<evidence type="ECO:0000259" key="1">
    <source>
        <dbReference type="Pfam" id="PF07872"/>
    </source>
</evidence>
<feature type="domain" description="DUF1659" evidence="1">
    <location>
        <begin position="4"/>
        <end position="70"/>
    </location>
</feature>
<comment type="caution">
    <text evidence="2">The sequence shown here is derived from an EMBL/GenBank/DDBJ whole genome shotgun (WGS) entry which is preliminary data.</text>
</comment>
<evidence type="ECO:0000313" key="2">
    <source>
        <dbReference type="EMBL" id="MBE4907197.1"/>
    </source>
</evidence>
<name>A0ABR9QFC9_9BACI</name>
<dbReference type="Proteomes" id="UP001516662">
    <property type="component" value="Unassembled WGS sequence"/>
</dbReference>
<dbReference type="Pfam" id="PF07872">
    <property type="entry name" value="DUF1659"/>
    <property type="match status" value="1"/>
</dbReference>
<sequence>MAQTYLQDVQLRLVLETGVDSEGKPLLKGKSYNNINSKATADQLFAVANAIASLQTLSLHTIEKNDSFILGA</sequence>
<dbReference type="EMBL" id="JADCLJ010000007">
    <property type="protein sequence ID" value="MBE4907197.1"/>
    <property type="molecule type" value="Genomic_DNA"/>
</dbReference>
<organism evidence="2 3">
    <name type="scientific">Litchfieldia luteola</name>
    <dbReference type="NCBI Taxonomy" id="682179"/>
    <lineage>
        <taxon>Bacteria</taxon>
        <taxon>Bacillati</taxon>
        <taxon>Bacillota</taxon>
        <taxon>Bacilli</taxon>
        <taxon>Bacillales</taxon>
        <taxon>Bacillaceae</taxon>
        <taxon>Litchfieldia</taxon>
    </lineage>
</organism>
<dbReference type="InterPro" id="IPR012454">
    <property type="entry name" value="DUF1659"/>
</dbReference>
<keyword evidence="3" id="KW-1185">Reference proteome</keyword>
<reference evidence="2 3" key="1">
    <citation type="submission" date="2020-10" db="EMBL/GenBank/DDBJ databases">
        <title>Bacillus sp. HD4P25, an endophyte from a halophyte.</title>
        <authorList>
            <person name="Sun J.-Q."/>
        </authorList>
    </citation>
    <scope>NUCLEOTIDE SEQUENCE [LARGE SCALE GENOMIC DNA]</scope>
    <source>
        <strain evidence="2 3">YIM 93174</strain>
    </source>
</reference>
<gene>
    <name evidence="2" type="ORF">IMZ08_03875</name>
</gene>